<gene>
    <name evidence="5" type="ORF">CBF32_06365</name>
    <name evidence="4" type="ORF">HED35_02410</name>
</gene>
<keyword evidence="1" id="KW-0472">Membrane</keyword>
<name>A0A369AWT7_9ENTE</name>
<dbReference type="Pfam" id="PF11797">
    <property type="entry name" value="WxLIP_HBD"/>
    <property type="match status" value="1"/>
</dbReference>
<evidence type="ECO:0000313" key="5">
    <source>
        <dbReference type="EMBL" id="RSU02205.1"/>
    </source>
</evidence>
<keyword evidence="1" id="KW-1133">Transmembrane helix</keyword>
<evidence type="ECO:0000313" key="7">
    <source>
        <dbReference type="Proteomes" id="UP000521358"/>
    </source>
</evidence>
<dbReference type="Proteomes" id="UP000521358">
    <property type="component" value="Unassembled WGS sequence"/>
</dbReference>
<dbReference type="EMBL" id="NGJX01000005">
    <property type="protein sequence ID" value="RSU02205.1"/>
    <property type="molecule type" value="Genomic_DNA"/>
</dbReference>
<dbReference type="Pfam" id="PF06030">
    <property type="entry name" value="WxLIP_PGBD"/>
    <property type="match status" value="1"/>
</dbReference>
<dbReference type="AlphaFoldDB" id="A0A369AWT7"/>
<dbReference type="EMBL" id="JAAVMB010000001">
    <property type="protein sequence ID" value="NKC66932.1"/>
    <property type="molecule type" value="Genomic_DNA"/>
</dbReference>
<proteinExistence type="predicted"/>
<feature type="domain" description="WxL Interacting Protein peptidoglycan binding" evidence="2">
    <location>
        <begin position="35"/>
        <end position="152"/>
    </location>
</feature>
<feature type="domain" description="WxL Interacting Protein host binding" evidence="3">
    <location>
        <begin position="166"/>
        <end position="295"/>
    </location>
</feature>
<keyword evidence="6" id="KW-1185">Reference proteome</keyword>
<dbReference type="Proteomes" id="UP000288197">
    <property type="component" value="Unassembled WGS sequence"/>
</dbReference>
<evidence type="ECO:0000256" key="1">
    <source>
        <dbReference type="SAM" id="Phobius"/>
    </source>
</evidence>
<dbReference type="InterPro" id="IPR021759">
    <property type="entry name" value="WxLIP_HBD"/>
</dbReference>
<evidence type="ECO:0000259" key="3">
    <source>
        <dbReference type="Pfam" id="PF11797"/>
    </source>
</evidence>
<dbReference type="GeneID" id="63146272"/>
<reference evidence="5 6" key="1">
    <citation type="submission" date="2017-05" db="EMBL/GenBank/DDBJ databases">
        <title>Vagococcus spp. assemblies.</title>
        <authorList>
            <person name="Gulvik C.A."/>
        </authorList>
    </citation>
    <scope>NUCLEOTIDE SEQUENCE [LARGE SCALE GENOMIC DNA]</scope>
    <source>
        <strain evidence="5 6">NCFB 2497</strain>
    </source>
</reference>
<dbReference type="InterPro" id="IPR010317">
    <property type="entry name" value="WxLIP_PGBD"/>
</dbReference>
<protein>
    <submittedName>
        <fullName evidence="4">DUF916 domain-containing protein</fullName>
    </submittedName>
</protein>
<evidence type="ECO:0000259" key="2">
    <source>
        <dbReference type="Pfam" id="PF06030"/>
    </source>
</evidence>
<evidence type="ECO:0000313" key="6">
    <source>
        <dbReference type="Proteomes" id="UP000288197"/>
    </source>
</evidence>
<accession>A0A369AWT7</accession>
<dbReference type="RefSeq" id="WP_114289527.1">
    <property type="nucleotide sequence ID" value="NZ_CP081461.1"/>
</dbReference>
<keyword evidence="1" id="KW-0812">Transmembrane</keyword>
<evidence type="ECO:0000313" key="4">
    <source>
        <dbReference type="EMBL" id="NKC66932.1"/>
    </source>
</evidence>
<comment type="caution">
    <text evidence="4">The sequence shown here is derived from an EMBL/GenBank/DDBJ whole genome shotgun (WGS) entry which is preliminary data.</text>
</comment>
<dbReference type="OrthoDB" id="2148359at2"/>
<reference evidence="4 7" key="2">
    <citation type="submission" date="2020-03" db="EMBL/GenBank/DDBJ databases">
        <title>Bacterial samples isolated from urine from healthy bovine heifers (Gyr breed).</title>
        <authorList>
            <person name="Giannattasio-Ferraz S."/>
            <person name="Maskeri L."/>
            <person name="Penido A."/>
            <person name="Barbosa-Stancioli E.F."/>
            <person name="Putonti C."/>
        </authorList>
    </citation>
    <scope>NUCLEOTIDE SEQUENCE [LARGE SCALE GENOMIC DNA]</scope>
    <source>
        <strain evidence="4 7">UFMG-H7</strain>
    </source>
</reference>
<feature type="transmembrane region" description="Helical" evidence="1">
    <location>
        <begin position="313"/>
        <end position="335"/>
    </location>
</feature>
<sequence>MLNENKIILGVFILILSFTFSIKGLADESQMPVVIKTILPDNQINKEVEYFDLKMTPLAKQKVKIQVSNMTEEPINFKLRYSNAKTTSNGVIEYSENGELKLNTPVGYSFTEILSGPDELNVPAKKTEEVEFLISMPEKIYDGSIAGGVEFIQETSKSEEGALVAQRSYLVGFKMSETETKVATSIDLGKTFVGTKNYKSAIVVPLINLNGEYIEELSVSTEIMQKDDKTIVMKDDKQMMRMAPFSTLEFPIYFEETILDVGEYVIKVKIEAEKDFKKEWEQSFNVTKKDYALMNEYQQLWHKDIEKSSKRKVFFLVVITIVTLLVSSLIVLKYISNKKVKGDKNGKKKKYK</sequence>
<organism evidence="4 7">
    <name type="scientific">Vagococcus fluvialis</name>
    <dbReference type="NCBI Taxonomy" id="2738"/>
    <lineage>
        <taxon>Bacteria</taxon>
        <taxon>Bacillati</taxon>
        <taxon>Bacillota</taxon>
        <taxon>Bacilli</taxon>
        <taxon>Lactobacillales</taxon>
        <taxon>Enterococcaceae</taxon>
        <taxon>Vagococcus</taxon>
    </lineage>
</organism>